<evidence type="ECO:0000313" key="1">
    <source>
        <dbReference type="EMBL" id="GAV08289.1"/>
    </source>
</evidence>
<dbReference type="EMBL" id="BDGG01000017">
    <property type="protein sequence ID" value="GAV08289.1"/>
    <property type="molecule type" value="Genomic_DNA"/>
</dbReference>
<reference evidence="1 2" key="1">
    <citation type="journal article" date="2016" name="Nat. Commun.">
        <title>Extremotolerant tardigrade genome and improved radiotolerance of human cultured cells by tardigrade-unique protein.</title>
        <authorList>
            <person name="Hashimoto T."/>
            <person name="Horikawa D.D."/>
            <person name="Saito Y."/>
            <person name="Kuwahara H."/>
            <person name="Kozuka-Hata H."/>
            <person name="Shin-I T."/>
            <person name="Minakuchi Y."/>
            <person name="Ohishi K."/>
            <person name="Motoyama A."/>
            <person name="Aizu T."/>
            <person name="Enomoto A."/>
            <person name="Kondo K."/>
            <person name="Tanaka S."/>
            <person name="Hara Y."/>
            <person name="Koshikawa S."/>
            <person name="Sagara H."/>
            <person name="Miura T."/>
            <person name="Yokobori S."/>
            <person name="Miyagawa K."/>
            <person name="Suzuki Y."/>
            <person name="Kubo T."/>
            <person name="Oyama M."/>
            <person name="Kohara Y."/>
            <person name="Fujiyama A."/>
            <person name="Arakawa K."/>
            <person name="Katayama T."/>
            <person name="Toyoda A."/>
            <person name="Kunieda T."/>
        </authorList>
    </citation>
    <scope>NUCLEOTIDE SEQUENCE [LARGE SCALE GENOMIC DNA]</scope>
    <source>
        <strain evidence="1 2">YOKOZUNA-1</strain>
    </source>
</reference>
<proteinExistence type="predicted"/>
<dbReference type="Proteomes" id="UP000186922">
    <property type="component" value="Unassembled WGS sequence"/>
</dbReference>
<gene>
    <name evidence="1" type="primary">RvY_18005-1</name>
    <name evidence="1" type="synonym">RvY_18005.1</name>
    <name evidence="1" type="ORF">RvY_18005</name>
</gene>
<comment type="caution">
    <text evidence="1">The sequence shown here is derived from an EMBL/GenBank/DDBJ whole genome shotgun (WGS) entry which is preliminary data.</text>
</comment>
<keyword evidence="2" id="KW-1185">Reference proteome</keyword>
<protein>
    <submittedName>
        <fullName evidence="1">Uncharacterized protein</fullName>
    </submittedName>
</protein>
<dbReference type="AlphaFoldDB" id="A0A1D1WAH6"/>
<accession>A0A1D1WAH6</accession>
<evidence type="ECO:0000313" key="2">
    <source>
        <dbReference type="Proteomes" id="UP000186922"/>
    </source>
</evidence>
<sequence>MWIAVPGKNVAAPIEGHYNCYECSTFEFIAPFDGPQRFPNMTERQACLGGNYSQLAPYKGYWNVWNQDKSKPARSCDAPYCTVYIHYVKALAEKFARNNELPPIRWQESSTRKPCASTHSLVIPSDQNQYE</sequence>
<organism evidence="1 2">
    <name type="scientific">Ramazzottius varieornatus</name>
    <name type="common">Water bear</name>
    <name type="synonym">Tardigrade</name>
    <dbReference type="NCBI Taxonomy" id="947166"/>
    <lineage>
        <taxon>Eukaryota</taxon>
        <taxon>Metazoa</taxon>
        <taxon>Ecdysozoa</taxon>
        <taxon>Tardigrada</taxon>
        <taxon>Eutardigrada</taxon>
        <taxon>Parachela</taxon>
        <taxon>Hypsibioidea</taxon>
        <taxon>Ramazzottiidae</taxon>
        <taxon>Ramazzottius</taxon>
    </lineage>
</organism>
<name>A0A1D1WAH6_RAMVA</name>